<dbReference type="EMBL" id="MNCJ02000330">
    <property type="protein sequence ID" value="KAF5765213.1"/>
    <property type="molecule type" value="Genomic_DNA"/>
</dbReference>
<gene>
    <name evidence="2" type="ORF">HanXRQr2_Chr15g0701121</name>
</gene>
<reference evidence="2" key="1">
    <citation type="journal article" date="2017" name="Nature">
        <title>The sunflower genome provides insights into oil metabolism, flowering and Asterid evolution.</title>
        <authorList>
            <person name="Badouin H."/>
            <person name="Gouzy J."/>
            <person name="Grassa C.J."/>
            <person name="Murat F."/>
            <person name="Staton S.E."/>
            <person name="Cottret L."/>
            <person name="Lelandais-Briere C."/>
            <person name="Owens G.L."/>
            <person name="Carrere S."/>
            <person name="Mayjonade B."/>
            <person name="Legrand L."/>
            <person name="Gill N."/>
            <person name="Kane N.C."/>
            <person name="Bowers J.E."/>
            <person name="Hubner S."/>
            <person name="Bellec A."/>
            <person name="Berard A."/>
            <person name="Berges H."/>
            <person name="Blanchet N."/>
            <person name="Boniface M.C."/>
            <person name="Brunel D."/>
            <person name="Catrice O."/>
            <person name="Chaidir N."/>
            <person name="Claudel C."/>
            <person name="Donnadieu C."/>
            <person name="Faraut T."/>
            <person name="Fievet G."/>
            <person name="Helmstetter N."/>
            <person name="King M."/>
            <person name="Knapp S.J."/>
            <person name="Lai Z."/>
            <person name="Le Paslier M.C."/>
            <person name="Lippi Y."/>
            <person name="Lorenzon L."/>
            <person name="Mandel J.R."/>
            <person name="Marage G."/>
            <person name="Marchand G."/>
            <person name="Marquand E."/>
            <person name="Bret-Mestries E."/>
            <person name="Morien E."/>
            <person name="Nambeesan S."/>
            <person name="Nguyen T."/>
            <person name="Pegot-Espagnet P."/>
            <person name="Pouilly N."/>
            <person name="Raftis F."/>
            <person name="Sallet E."/>
            <person name="Schiex T."/>
            <person name="Thomas J."/>
            <person name="Vandecasteele C."/>
            <person name="Vares D."/>
            <person name="Vear F."/>
            <person name="Vautrin S."/>
            <person name="Crespi M."/>
            <person name="Mangin B."/>
            <person name="Burke J.M."/>
            <person name="Salse J."/>
            <person name="Munos S."/>
            <person name="Vincourt P."/>
            <person name="Rieseberg L.H."/>
            <person name="Langlade N.B."/>
        </authorList>
    </citation>
    <scope>NUCLEOTIDE SEQUENCE</scope>
    <source>
        <tissue evidence="2">Leaves</tissue>
    </source>
</reference>
<comment type="caution">
    <text evidence="2">The sequence shown here is derived from an EMBL/GenBank/DDBJ whole genome shotgun (WGS) entry which is preliminary data.</text>
</comment>
<keyword evidence="3" id="KW-1185">Reference proteome</keyword>
<dbReference type="AlphaFoldDB" id="A0A9K3E1X0"/>
<reference evidence="2" key="2">
    <citation type="submission" date="2020-06" db="EMBL/GenBank/DDBJ databases">
        <title>Helianthus annuus Genome sequencing and assembly Release 2.</title>
        <authorList>
            <person name="Gouzy J."/>
            <person name="Langlade N."/>
            <person name="Munos S."/>
        </authorList>
    </citation>
    <scope>NUCLEOTIDE SEQUENCE</scope>
    <source>
        <tissue evidence="2">Leaves</tissue>
    </source>
</reference>
<name>A0A9K3E1X0_HELAN</name>
<proteinExistence type="predicted"/>
<protein>
    <submittedName>
        <fullName evidence="2">Uncharacterized protein</fullName>
    </submittedName>
</protein>
<evidence type="ECO:0000313" key="3">
    <source>
        <dbReference type="Proteomes" id="UP000215914"/>
    </source>
</evidence>
<dbReference type="Proteomes" id="UP000215914">
    <property type="component" value="Unassembled WGS sequence"/>
</dbReference>
<evidence type="ECO:0000313" key="2">
    <source>
        <dbReference type="EMBL" id="KAF5765213.1"/>
    </source>
</evidence>
<evidence type="ECO:0000256" key="1">
    <source>
        <dbReference type="SAM" id="Phobius"/>
    </source>
</evidence>
<organism evidence="2 3">
    <name type="scientific">Helianthus annuus</name>
    <name type="common">Common sunflower</name>
    <dbReference type="NCBI Taxonomy" id="4232"/>
    <lineage>
        <taxon>Eukaryota</taxon>
        <taxon>Viridiplantae</taxon>
        <taxon>Streptophyta</taxon>
        <taxon>Embryophyta</taxon>
        <taxon>Tracheophyta</taxon>
        <taxon>Spermatophyta</taxon>
        <taxon>Magnoliopsida</taxon>
        <taxon>eudicotyledons</taxon>
        <taxon>Gunneridae</taxon>
        <taxon>Pentapetalae</taxon>
        <taxon>asterids</taxon>
        <taxon>campanulids</taxon>
        <taxon>Asterales</taxon>
        <taxon>Asteraceae</taxon>
        <taxon>Asteroideae</taxon>
        <taxon>Heliantheae alliance</taxon>
        <taxon>Heliantheae</taxon>
        <taxon>Helianthus</taxon>
    </lineage>
</organism>
<feature type="transmembrane region" description="Helical" evidence="1">
    <location>
        <begin position="6"/>
        <end position="23"/>
    </location>
</feature>
<keyword evidence="1" id="KW-0472">Membrane</keyword>
<keyword evidence="1" id="KW-0812">Transmembrane</keyword>
<sequence length="61" mass="7287">MLHFSGANFTFIKTGFIYIYLLIRSIIDKTQRQERTEKDHGYKHGNTIYKIINLLMRLNIP</sequence>
<accession>A0A9K3E1X0</accession>
<keyword evidence="1" id="KW-1133">Transmembrane helix</keyword>
<dbReference type="Gramene" id="mRNA:HanXRQr2_Chr15g0701121">
    <property type="protein sequence ID" value="CDS:HanXRQr2_Chr15g0701121.1"/>
    <property type="gene ID" value="HanXRQr2_Chr15g0701121"/>
</dbReference>